<dbReference type="Proteomes" id="UP001589789">
    <property type="component" value="Unassembled WGS sequence"/>
</dbReference>
<evidence type="ECO:0000313" key="5">
    <source>
        <dbReference type="EMBL" id="MFC0388017.1"/>
    </source>
</evidence>
<keyword evidence="3" id="KW-0479">Metal-binding</keyword>
<dbReference type="GO" id="GO:0016787">
    <property type="term" value="F:hydrolase activity"/>
    <property type="evidence" value="ECO:0007669"/>
    <property type="project" value="UniProtKB-KW"/>
</dbReference>
<comment type="cofactor">
    <cofactor evidence="1">
        <name>Mg(2+)</name>
        <dbReference type="ChEBI" id="CHEBI:18420"/>
    </cofactor>
</comment>
<keyword evidence="4" id="KW-0460">Magnesium</keyword>
<dbReference type="SUPFAM" id="SSF56784">
    <property type="entry name" value="HAD-like"/>
    <property type="match status" value="1"/>
</dbReference>
<dbReference type="Gene3D" id="3.40.50.1000">
    <property type="entry name" value="HAD superfamily/HAD-like"/>
    <property type="match status" value="1"/>
</dbReference>
<dbReference type="Pfam" id="PF00702">
    <property type="entry name" value="Hydrolase"/>
    <property type="match status" value="1"/>
</dbReference>
<evidence type="ECO:0000313" key="6">
    <source>
        <dbReference type="Proteomes" id="UP001589789"/>
    </source>
</evidence>
<dbReference type="PANTHER" id="PTHR46193">
    <property type="entry name" value="6-PHOSPHOGLUCONATE PHOSPHATASE"/>
    <property type="match status" value="1"/>
</dbReference>
<dbReference type="SFLD" id="SFLDG01129">
    <property type="entry name" value="C1.5:_HAD__Beta-PGM__Phosphata"/>
    <property type="match status" value="1"/>
</dbReference>
<keyword evidence="5" id="KW-0378">Hydrolase</keyword>
<evidence type="ECO:0000256" key="3">
    <source>
        <dbReference type="ARBA" id="ARBA00022723"/>
    </source>
</evidence>
<reference evidence="5 6" key="1">
    <citation type="submission" date="2024-09" db="EMBL/GenBank/DDBJ databases">
        <authorList>
            <person name="Sun Q."/>
            <person name="Mori K."/>
        </authorList>
    </citation>
    <scope>NUCLEOTIDE SEQUENCE [LARGE SCALE GENOMIC DNA]</scope>
    <source>
        <strain evidence="5 6">CCM 7468</strain>
    </source>
</reference>
<dbReference type="NCBIfam" id="TIGR01509">
    <property type="entry name" value="HAD-SF-IA-v3"/>
    <property type="match status" value="1"/>
</dbReference>
<gene>
    <name evidence="5" type="ORF">ACFFIC_21085</name>
</gene>
<name>A0ABV6IWM6_9PROT</name>
<evidence type="ECO:0000256" key="1">
    <source>
        <dbReference type="ARBA" id="ARBA00001946"/>
    </source>
</evidence>
<comment type="similarity">
    <text evidence="2">Belongs to the HAD-like hydrolase superfamily. CbbY/CbbZ/Gph/YieH family.</text>
</comment>
<dbReference type="RefSeq" id="WP_377054025.1">
    <property type="nucleotide sequence ID" value="NZ_JBHLVZ010000074.1"/>
</dbReference>
<dbReference type="InterPro" id="IPR023214">
    <property type="entry name" value="HAD_sf"/>
</dbReference>
<sequence>MSARALRPAAVLFDCDGVLADSEAVANGAIADDLTERGWPMTMEEAKHAFMGTALPDIREVVERRLGAPLPVDWSEQVVERIVARYAAGVLEPIRGARAAVEAVAAAGISMAVASNSGRAELRAKAAILPFFHHFEGRLLCFEDVPRAKPWPDLYLAAAKLCGADPRDCVVIEDSTAGARAGLAAGCRVLGFAQDTPAADLRAAGVKEIFHDHAELPALLGIGRMAA</sequence>
<dbReference type="InterPro" id="IPR036412">
    <property type="entry name" value="HAD-like_sf"/>
</dbReference>
<dbReference type="InterPro" id="IPR023198">
    <property type="entry name" value="PGP-like_dom2"/>
</dbReference>
<dbReference type="SFLD" id="SFLDS00003">
    <property type="entry name" value="Haloacid_Dehalogenase"/>
    <property type="match status" value="1"/>
</dbReference>
<evidence type="ECO:0000256" key="2">
    <source>
        <dbReference type="ARBA" id="ARBA00006171"/>
    </source>
</evidence>
<proteinExistence type="inferred from homology"/>
<protein>
    <submittedName>
        <fullName evidence="5">HAD family hydrolase</fullName>
    </submittedName>
</protein>
<keyword evidence="6" id="KW-1185">Reference proteome</keyword>
<comment type="caution">
    <text evidence="5">The sequence shown here is derived from an EMBL/GenBank/DDBJ whole genome shotgun (WGS) entry which is preliminary data.</text>
</comment>
<dbReference type="PANTHER" id="PTHR46193:SF10">
    <property type="entry name" value="6-PHOSPHOGLUCONATE PHOSPHATASE"/>
    <property type="match status" value="1"/>
</dbReference>
<organism evidence="5 6">
    <name type="scientific">Muricoccus vinaceus</name>
    <dbReference type="NCBI Taxonomy" id="424704"/>
    <lineage>
        <taxon>Bacteria</taxon>
        <taxon>Pseudomonadati</taxon>
        <taxon>Pseudomonadota</taxon>
        <taxon>Alphaproteobacteria</taxon>
        <taxon>Acetobacterales</taxon>
        <taxon>Roseomonadaceae</taxon>
        <taxon>Muricoccus</taxon>
    </lineage>
</organism>
<dbReference type="Gene3D" id="1.10.150.240">
    <property type="entry name" value="Putative phosphatase, domain 2"/>
    <property type="match status" value="1"/>
</dbReference>
<evidence type="ECO:0000256" key="4">
    <source>
        <dbReference type="ARBA" id="ARBA00022842"/>
    </source>
</evidence>
<dbReference type="InterPro" id="IPR006439">
    <property type="entry name" value="HAD-SF_hydro_IA"/>
</dbReference>
<dbReference type="EMBL" id="JBHLVZ010000074">
    <property type="protein sequence ID" value="MFC0388017.1"/>
    <property type="molecule type" value="Genomic_DNA"/>
</dbReference>
<accession>A0ABV6IWM6</accession>
<dbReference type="SFLD" id="SFLDG01135">
    <property type="entry name" value="C1.5.6:_HAD__Beta-PGM__Phospha"/>
    <property type="match status" value="1"/>
</dbReference>
<dbReference type="InterPro" id="IPR051600">
    <property type="entry name" value="Beta-PGM-like"/>
</dbReference>